<evidence type="ECO:0000313" key="3">
    <source>
        <dbReference type="EMBL" id="HGT71309.1"/>
    </source>
</evidence>
<dbReference type="GO" id="GO:0003676">
    <property type="term" value="F:nucleic acid binding"/>
    <property type="evidence" value="ECO:0007669"/>
    <property type="project" value="InterPro"/>
</dbReference>
<gene>
    <name evidence="3" type="ORF">ENT43_03560</name>
</gene>
<dbReference type="EMBL" id="DSYQ01000018">
    <property type="protein sequence ID" value="HGT71309.1"/>
    <property type="molecule type" value="Genomic_DNA"/>
</dbReference>
<dbReference type="PANTHER" id="PTHR34039:SF1">
    <property type="entry name" value="UPF0102 PROTEIN YRAN"/>
    <property type="match status" value="1"/>
</dbReference>
<evidence type="ECO:0000256" key="1">
    <source>
        <dbReference type="ARBA" id="ARBA00006738"/>
    </source>
</evidence>
<name>A0A7C4M0U3_UNCC3</name>
<dbReference type="Pfam" id="PF02021">
    <property type="entry name" value="UPF0102"/>
    <property type="match status" value="1"/>
</dbReference>
<accession>A0A7C4M0U3</accession>
<proteinExistence type="inferred from homology"/>
<dbReference type="AlphaFoldDB" id="A0A7C4M0U3"/>
<evidence type="ECO:0000256" key="2">
    <source>
        <dbReference type="HAMAP-Rule" id="MF_00048"/>
    </source>
</evidence>
<organism evidence="3">
    <name type="scientific">candidate division CPR3 bacterium</name>
    <dbReference type="NCBI Taxonomy" id="2268181"/>
    <lineage>
        <taxon>Bacteria</taxon>
        <taxon>Bacteria division CPR3</taxon>
    </lineage>
</organism>
<dbReference type="InterPro" id="IPR003509">
    <property type="entry name" value="UPF0102_YraN-like"/>
</dbReference>
<dbReference type="Gene3D" id="3.40.1350.10">
    <property type="match status" value="1"/>
</dbReference>
<dbReference type="NCBIfam" id="NF009150">
    <property type="entry name" value="PRK12497.1-3"/>
    <property type="match status" value="1"/>
</dbReference>
<dbReference type="PANTHER" id="PTHR34039">
    <property type="entry name" value="UPF0102 PROTEIN YRAN"/>
    <property type="match status" value="1"/>
</dbReference>
<reference evidence="3" key="1">
    <citation type="journal article" date="2020" name="mSystems">
        <title>Genome- and Community-Level Interaction Insights into Carbon Utilization and Element Cycling Functions of Hydrothermarchaeota in Hydrothermal Sediment.</title>
        <authorList>
            <person name="Zhou Z."/>
            <person name="Liu Y."/>
            <person name="Xu W."/>
            <person name="Pan J."/>
            <person name="Luo Z.H."/>
            <person name="Li M."/>
        </authorList>
    </citation>
    <scope>NUCLEOTIDE SEQUENCE [LARGE SCALE GENOMIC DNA]</scope>
    <source>
        <strain evidence="3">SpSt-579</strain>
    </source>
</reference>
<dbReference type="SUPFAM" id="SSF52980">
    <property type="entry name" value="Restriction endonuclease-like"/>
    <property type="match status" value="1"/>
</dbReference>
<dbReference type="HAMAP" id="MF_00048">
    <property type="entry name" value="UPF0102"/>
    <property type="match status" value="1"/>
</dbReference>
<dbReference type="NCBIfam" id="TIGR00252">
    <property type="entry name" value="YraN family protein"/>
    <property type="match status" value="1"/>
</dbReference>
<sequence>MLNKKQKTEKRKIGDRGESIACGYLVNCGYKIIKRNYFCKYGEIDIIAQKDGTLIFVEVKTRKNNFFGEPQEAVDWKKLERINMAMDCFLNYIKASDDYNLRIDVIEIIRDEKNNNYKINHIEDFNN</sequence>
<dbReference type="InterPro" id="IPR011335">
    <property type="entry name" value="Restrct_endonuc-II-like"/>
</dbReference>
<comment type="caution">
    <text evidence="3">The sequence shown here is derived from an EMBL/GenBank/DDBJ whole genome shotgun (WGS) entry which is preliminary data.</text>
</comment>
<dbReference type="InterPro" id="IPR011856">
    <property type="entry name" value="tRNA_endonuc-like_dom_sf"/>
</dbReference>
<dbReference type="CDD" id="cd20736">
    <property type="entry name" value="PoNe_Nuclease"/>
    <property type="match status" value="1"/>
</dbReference>
<protein>
    <recommendedName>
        <fullName evidence="2">UPF0102 protein ENT43_03560</fullName>
    </recommendedName>
</protein>
<comment type="similarity">
    <text evidence="1 2">Belongs to the UPF0102 family.</text>
</comment>